<comment type="subunit">
    <text evidence="2 5">Homopentamer.</text>
</comment>
<evidence type="ECO:0000313" key="10">
    <source>
        <dbReference type="Proteomes" id="UP000179243"/>
    </source>
</evidence>
<dbReference type="InterPro" id="IPR010810">
    <property type="entry name" value="Flagellin_hook_IN_motif"/>
</dbReference>
<accession>A0A1F7FIG0</accession>
<dbReference type="InterPro" id="IPR003481">
    <property type="entry name" value="FliD_N"/>
</dbReference>
<dbReference type="InterPro" id="IPR010809">
    <property type="entry name" value="FliD_C"/>
</dbReference>
<evidence type="ECO:0000256" key="1">
    <source>
        <dbReference type="ARBA" id="ARBA00009764"/>
    </source>
</evidence>
<dbReference type="Pfam" id="PF02465">
    <property type="entry name" value="FliD_N"/>
    <property type="match status" value="1"/>
</dbReference>
<dbReference type="Proteomes" id="UP000179243">
    <property type="component" value="Unassembled WGS sequence"/>
</dbReference>
<evidence type="ECO:0000256" key="4">
    <source>
        <dbReference type="ARBA" id="ARBA00023143"/>
    </source>
</evidence>
<dbReference type="EMBL" id="MFYX01000033">
    <property type="protein sequence ID" value="OGK06351.1"/>
    <property type="molecule type" value="Genomic_DNA"/>
</dbReference>
<protein>
    <recommendedName>
        <fullName evidence="5">Flagellar hook-associated protein 2</fullName>
        <shortName evidence="5">HAP2</shortName>
    </recommendedName>
    <alternativeName>
        <fullName evidence="5">Flagellar cap protein</fullName>
    </alternativeName>
</protein>
<feature type="region of interest" description="Disordered" evidence="6">
    <location>
        <begin position="443"/>
        <end position="477"/>
    </location>
</feature>
<evidence type="ECO:0000259" key="8">
    <source>
        <dbReference type="Pfam" id="PF07195"/>
    </source>
</evidence>
<dbReference type="GO" id="GO:0071973">
    <property type="term" value="P:bacterial-type flagellum-dependent cell motility"/>
    <property type="evidence" value="ECO:0007669"/>
    <property type="project" value="TreeGrafter"/>
</dbReference>
<evidence type="ECO:0000256" key="6">
    <source>
        <dbReference type="SAM" id="MobiDB-lite"/>
    </source>
</evidence>
<keyword evidence="5" id="KW-0964">Secreted</keyword>
<name>A0A1F7FIG0_UNCRA</name>
<keyword evidence="4 5" id="KW-0975">Bacterial flagellum</keyword>
<sequence>MIEDIHFWIKKGITMAEGLSIGGLASGLDTNAIIDGLVNIERSRITRVETQKDNYNLTLSSWGDLSSKLSELSRKADTVNNAESFDKYSLTSSNEDIVTLEGLEGGSPGTFSIGVYQLAQSEKIMSNTYAKQNIALGLSGQFTVNRTKDAVAEDPAGTDVTITIEAGDTLRDLRDKINSAADIGISASIVKLSETEYSLIITSKDTGSGGTAYTETTGTVLRDLGILNTAGEKGNVSHKAESAANTSGGDITAATLFSDIDAASASVNDTITIRGMDHNGNEIATRNFVIDDPASLTVNDLLKEIEKTFNGTVTATVENGKIMVTDKTTGKSALQVEITANNEGGGSLNFGGLMAVNTAGKNGILQVGQDAFFSVDGLYLQSYANKAEDTIEGVAVNLKKVDLAEKVTVTLDRDLDAVTANVQSFLDTVNGVMKYITEKSKVKVTQGDKEDPNASSTDKKDKTEKGPLSNDSTVSRLKNDLYNTMSKQLEELVGANYKSLASVGITTDRYTGEFTIDEEKFKKALANNYDNVKKLFVTRGTAEDSSFILGRSTENTSAGRYRIDVDARTVSKLDAKDNVIGTWNAELVGSVLTVKEDGPAKDLSVTVPSSGSTILTFSKGVTREMYDYVKGITDAYDGVVSVRQKNIQDRIDELDERIYDMNTKLEEYRQRLMKEYSDLEQSMSRIQSQSSQMMAALGG</sequence>
<gene>
    <name evidence="9" type="ORF">A2519_08770</name>
</gene>
<dbReference type="GO" id="GO:0007155">
    <property type="term" value="P:cell adhesion"/>
    <property type="evidence" value="ECO:0007669"/>
    <property type="project" value="InterPro"/>
</dbReference>
<evidence type="ECO:0000256" key="3">
    <source>
        <dbReference type="ARBA" id="ARBA00023054"/>
    </source>
</evidence>
<dbReference type="GO" id="GO:0005576">
    <property type="term" value="C:extracellular region"/>
    <property type="evidence" value="ECO:0007669"/>
    <property type="project" value="UniProtKB-SubCell"/>
</dbReference>
<reference evidence="9 10" key="1">
    <citation type="journal article" date="2016" name="Nat. Commun.">
        <title>Thousands of microbial genomes shed light on interconnected biogeochemical processes in an aquifer system.</title>
        <authorList>
            <person name="Anantharaman K."/>
            <person name="Brown C.T."/>
            <person name="Hug L.A."/>
            <person name="Sharon I."/>
            <person name="Castelle C.J."/>
            <person name="Probst A.J."/>
            <person name="Thomas B.C."/>
            <person name="Singh A."/>
            <person name="Wilkins M.J."/>
            <person name="Karaoz U."/>
            <person name="Brodie E.L."/>
            <person name="Williams K.H."/>
            <person name="Hubbard S.S."/>
            <person name="Banfield J.F."/>
        </authorList>
    </citation>
    <scope>NUCLEOTIDE SEQUENCE [LARGE SCALE GENOMIC DNA]</scope>
</reference>
<proteinExistence type="inferred from homology"/>
<comment type="caution">
    <text evidence="9">The sequence shown here is derived from an EMBL/GenBank/DDBJ whole genome shotgun (WGS) entry which is preliminary data.</text>
</comment>
<evidence type="ECO:0000313" key="9">
    <source>
        <dbReference type="EMBL" id="OGK06351.1"/>
    </source>
</evidence>
<dbReference type="Pfam" id="PF07195">
    <property type="entry name" value="FliD_C"/>
    <property type="match status" value="1"/>
</dbReference>
<dbReference type="Pfam" id="PF07196">
    <property type="entry name" value="Flagellin_IN"/>
    <property type="match status" value="1"/>
</dbReference>
<feature type="domain" description="Flagellar hook-associated protein 2 N-terminal" evidence="7">
    <location>
        <begin position="26"/>
        <end position="121"/>
    </location>
</feature>
<dbReference type="InterPro" id="IPR040026">
    <property type="entry name" value="FliD"/>
</dbReference>
<organism evidence="9 10">
    <name type="scientific">Candidatus Raymondbacteria bacterium RIFOXYD12_FULL_49_13</name>
    <dbReference type="NCBI Taxonomy" id="1817890"/>
    <lineage>
        <taxon>Bacteria</taxon>
        <taxon>Raymondiibacteriota</taxon>
    </lineage>
</organism>
<dbReference type="AlphaFoldDB" id="A0A1F7FIG0"/>
<feature type="coiled-coil region" evidence="5">
    <location>
        <begin position="651"/>
        <end position="689"/>
    </location>
</feature>
<dbReference type="PANTHER" id="PTHR30288">
    <property type="entry name" value="FLAGELLAR CAP/ASSEMBLY PROTEIN FLID"/>
    <property type="match status" value="1"/>
</dbReference>
<comment type="similarity">
    <text evidence="1 5">Belongs to the FliD family.</text>
</comment>
<feature type="domain" description="Flagellar hook-associated protein 2 C-terminal" evidence="8">
    <location>
        <begin position="368"/>
        <end position="687"/>
    </location>
</feature>
<evidence type="ECO:0000256" key="2">
    <source>
        <dbReference type="ARBA" id="ARBA00011255"/>
    </source>
</evidence>
<dbReference type="PANTHER" id="PTHR30288:SF0">
    <property type="entry name" value="FLAGELLAR HOOK-ASSOCIATED PROTEIN 2"/>
    <property type="match status" value="1"/>
</dbReference>
<feature type="compositionally biased region" description="Basic and acidic residues" evidence="6">
    <location>
        <begin position="443"/>
        <end position="465"/>
    </location>
</feature>
<evidence type="ECO:0000259" key="7">
    <source>
        <dbReference type="Pfam" id="PF02465"/>
    </source>
</evidence>
<evidence type="ECO:0000256" key="5">
    <source>
        <dbReference type="RuleBase" id="RU362066"/>
    </source>
</evidence>
<comment type="subcellular location">
    <subcellularLocation>
        <location evidence="5">Secreted</location>
    </subcellularLocation>
    <subcellularLocation>
        <location evidence="5">Bacterial flagellum</location>
    </subcellularLocation>
</comment>
<dbReference type="GO" id="GO:0009424">
    <property type="term" value="C:bacterial-type flagellum hook"/>
    <property type="evidence" value="ECO:0007669"/>
    <property type="project" value="UniProtKB-UniRule"/>
</dbReference>
<comment type="function">
    <text evidence="5">Required for morphogenesis and for the elongation of the flagellar filament by facilitating polymerization of the flagellin monomers at the tip of growing filament. Forms a capping structure, which prevents flagellin subunits (transported through the central channel of the flagellum) from leaking out without polymerization at the distal end.</text>
</comment>
<dbReference type="GO" id="GO:0009421">
    <property type="term" value="C:bacterial-type flagellum filament cap"/>
    <property type="evidence" value="ECO:0007669"/>
    <property type="project" value="InterPro"/>
</dbReference>
<keyword evidence="3 5" id="KW-0175">Coiled coil</keyword>